<dbReference type="AlphaFoldDB" id="A0A9Q1RAL9"/>
<evidence type="ECO:0000256" key="1">
    <source>
        <dbReference type="SAM" id="MobiDB-lite"/>
    </source>
</evidence>
<comment type="caution">
    <text evidence="2">The sequence shown here is derived from an EMBL/GenBank/DDBJ whole genome shotgun (WGS) entry which is preliminary data.</text>
</comment>
<evidence type="ECO:0000313" key="3">
    <source>
        <dbReference type="Proteomes" id="UP001152561"/>
    </source>
</evidence>
<proteinExistence type="predicted"/>
<name>A0A9Q1RAL9_9SOLA</name>
<dbReference type="CDD" id="cd06464">
    <property type="entry name" value="ACD_sHsps-like"/>
    <property type="match status" value="1"/>
</dbReference>
<dbReference type="Proteomes" id="UP001152561">
    <property type="component" value="Unassembled WGS sequence"/>
</dbReference>
<keyword evidence="3" id="KW-1185">Reference proteome</keyword>
<gene>
    <name evidence="2" type="ORF">K7X08_010882</name>
</gene>
<dbReference type="OrthoDB" id="1899410at2759"/>
<feature type="compositionally biased region" description="Basic residues" evidence="1">
    <location>
        <begin position="225"/>
        <end position="241"/>
    </location>
</feature>
<dbReference type="PANTHER" id="PTHR35986">
    <property type="entry name" value="EXPRESSED PROTEIN"/>
    <property type="match status" value="1"/>
</dbReference>
<reference evidence="3" key="1">
    <citation type="journal article" date="2023" name="Proc. Natl. Acad. Sci. U.S.A.">
        <title>Genomic and structural basis for evolution of tropane alkaloid biosynthesis.</title>
        <authorList>
            <person name="Wanga Y.-J."/>
            <person name="Taina T."/>
            <person name="Yua J.-Y."/>
            <person name="Lia J."/>
            <person name="Xua B."/>
            <person name="Chenc J."/>
            <person name="D'Auriad J.C."/>
            <person name="Huanga J.-P."/>
            <person name="Huanga S.-X."/>
        </authorList>
    </citation>
    <scope>NUCLEOTIDE SEQUENCE [LARGE SCALE GENOMIC DNA]</scope>
    <source>
        <strain evidence="3">cv. KIB-2019</strain>
    </source>
</reference>
<dbReference type="EMBL" id="JAJAGQ010000012">
    <property type="protein sequence ID" value="KAJ8547296.1"/>
    <property type="molecule type" value="Genomic_DNA"/>
</dbReference>
<dbReference type="PANTHER" id="PTHR35986:SF1">
    <property type="entry name" value="OS10G0430800 PROTEIN"/>
    <property type="match status" value="1"/>
</dbReference>
<protein>
    <submittedName>
        <fullName evidence="2">Uncharacterized protein</fullName>
    </submittedName>
</protein>
<evidence type="ECO:0000313" key="2">
    <source>
        <dbReference type="EMBL" id="KAJ8547296.1"/>
    </source>
</evidence>
<accession>A0A9Q1RAL9</accession>
<sequence>MAEALMELNDLLISRKVTLTSEESKLLNSWKQSAVKDFGIGAVGASLATWLVTRRLHNFLRVNLAVGAGWFYGKWRFAKSLDSGVELILSQHGTRLQKELGEIMLKKYQRNPPVLQHVSKYFYSENVYDDDSTDKPKPRWRFRSTYGEFFSSHRTDGDDTSSKNPHLENTDMRKTNLERKQINMNGFGAAAALESTEDPFDCILGHQVNVEETHGSDAPSALPIRRNHSHRRSHGRRRMHRHENMEDSEGQNCNFIEICINFGIIWAQQINSMRVHPMCMKRNIAIREGIDSGSGQEHILSVMEGNPMKKLRKLPHVFGKILELPFRSDADVAVEEGPEFFRFVAEMEFDDGRGGKGGVRVQAVEIHIGITKIVLRNGGAADDGGVGGGEELLLEELKVDTWRFRLPATTKPELATAVFVDGELIVTVPKGEPGGGEFADGRDVWGDGGGRLVLVQ</sequence>
<feature type="region of interest" description="Disordered" evidence="1">
    <location>
        <begin position="213"/>
        <end position="245"/>
    </location>
</feature>
<organism evidence="2 3">
    <name type="scientific">Anisodus acutangulus</name>
    <dbReference type="NCBI Taxonomy" id="402998"/>
    <lineage>
        <taxon>Eukaryota</taxon>
        <taxon>Viridiplantae</taxon>
        <taxon>Streptophyta</taxon>
        <taxon>Embryophyta</taxon>
        <taxon>Tracheophyta</taxon>
        <taxon>Spermatophyta</taxon>
        <taxon>Magnoliopsida</taxon>
        <taxon>eudicotyledons</taxon>
        <taxon>Gunneridae</taxon>
        <taxon>Pentapetalae</taxon>
        <taxon>asterids</taxon>
        <taxon>lamiids</taxon>
        <taxon>Solanales</taxon>
        <taxon>Solanaceae</taxon>
        <taxon>Solanoideae</taxon>
        <taxon>Hyoscyameae</taxon>
        <taxon>Anisodus</taxon>
    </lineage>
</organism>